<organism evidence="3 4">
    <name type="scientific">Zoogloea oryzae</name>
    <dbReference type="NCBI Taxonomy" id="310767"/>
    <lineage>
        <taxon>Bacteria</taxon>
        <taxon>Pseudomonadati</taxon>
        <taxon>Pseudomonadota</taxon>
        <taxon>Betaproteobacteria</taxon>
        <taxon>Rhodocyclales</taxon>
        <taxon>Zoogloeaceae</taxon>
        <taxon>Zoogloea</taxon>
    </lineage>
</organism>
<evidence type="ECO:0000256" key="1">
    <source>
        <dbReference type="ARBA" id="ARBA00007689"/>
    </source>
</evidence>
<comment type="caution">
    <text evidence="3">The sequence shown here is derived from an EMBL/GenBank/DDBJ whole genome shotgun (WGS) entry which is preliminary data.</text>
</comment>
<gene>
    <name evidence="3" type="ORF">GCM10007933_42310</name>
</gene>
<reference evidence="4" key="1">
    <citation type="journal article" date="2019" name="Int. J. Syst. Evol. Microbiol.">
        <title>The Global Catalogue of Microorganisms (GCM) 10K type strain sequencing project: providing services to taxonomists for standard genome sequencing and annotation.</title>
        <authorList>
            <consortium name="The Broad Institute Genomics Platform"/>
            <consortium name="The Broad Institute Genome Sequencing Center for Infectious Disease"/>
            <person name="Wu L."/>
            <person name="Ma J."/>
        </authorList>
    </citation>
    <scope>NUCLEOTIDE SEQUENCE [LARGE SCALE GENOMIC DNA]</scope>
    <source>
        <strain evidence="4">NBRC 102407</strain>
    </source>
</reference>
<evidence type="ECO:0000313" key="3">
    <source>
        <dbReference type="EMBL" id="GLT24737.1"/>
    </source>
</evidence>
<dbReference type="InterPro" id="IPR005545">
    <property type="entry name" value="YCII"/>
</dbReference>
<proteinExistence type="inferred from homology"/>
<evidence type="ECO:0000259" key="2">
    <source>
        <dbReference type="Pfam" id="PF03795"/>
    </source>
</evidence>
<evidence type="ECO:0000313" key="4">
    <source>
        <dbReference type="Proteomes" id="UP001157167"/>
    </source>
</evidence>
<dbReference type="PANTHER" id="PTHR35174:SF4">
    <property type="entry name" value="BLL7163 PROTEIN"/>
    <property type="match status" value="1"/>
</dbReference>
<feature type="domain" description="YCII-related" evidence="2">
    <location>
        <begin position="42"/>
        <end position="156"/>
    </location>
</feature>
<dbReference type="Gene3D" id="3.30.70.1060">
    <property type="entry name" value="Dimeric alpha+beta barrel"/>
    <property type="match status" value="1"/>
</dbReference>
<dbReference type="PANTHER" id="PTHR35174">
    <property type="entry name" value="BLL7171 PROTEIN-RELATED"/>
    <property type="match status" value="1"/>
</dbReference>
<dbReference type="Pfam" id="PF03795">
    <property type="entry name" value="YCII"/>
    <property type="match status" value="1"/>
</dbReference>
<sequence>MPPSGAAASRLKNISATLSIPLVVVRRGDEAAIRGPRQENPMRYMIIVKATAESEAETTPAPDEALLAAMAAYHEELARAGVLLDASGLKPSSQGWRIRYDGSTRSVIDGPFAETKELIAGYTLIQVRSREEALEWSRRYPNPAGEGIATEIEVRPLYELEDFAPSDAIERFKTIGLPE</sequence>
<dbReference type="EMBL" id="BSPX01000142">
    <property type="protein sequence ID" value="GLT24737.1"/>
    <property type="molecule type" value="Genomic_DNA"/>
</dbReference>
<dbReference type="InterPro" id="IPR011008">
    <property type="entry name" value="Dimeric_a/b-barrel"/>
</dbReference>
<dbReference type="SUPFAM" id="SSF54909">
    <property type="entry name" value="Dimeric alpha+beta barrel"/>
    <property type="match status" value="1"/>
</dbReference>
<comment type="similarity">
    <text evidence="1">Belongs to the YciI family.</text>
</comment>
<name>A0ABQ6FHQ5_9RHOO</name>
<protein>
    <recommendedName>
        <fullName evidence="2">YCII-related domain-containing protein</fullName>
    </recommendedName>
</protein>
<dbReference type="Proteomes" id="UP001157167">
    <property type="component" value="Unassembled WGS sequence"/>
</dbReference>
<keyword evidence="4" id="KW-1185">Reference proteome</keyword>
<accession>A0ABQ6FHQ5</accession>